<feature type="region of interest" description="Disordered" evidence="10">
    <location>
        <begin position="80"/>
        <end position="122"/>
    </location>
</feature>
<gene>
    <name evidence="12" type="ORF">AZI85_06700</name>
</gene>
<dbReference type="Proteomes" id="UP000075391">
    <property type="component" value="Unassembled WGS sequence"/>
</dbReference>
<comment type="caution">
    <text evidence="12">The sequence shown here is derived from an EMBL/GenBank/DDBJ whole genome shotgun (WGS) entry which is preliminary data.</text>
</comment>
<feature type="domain" description="TonB C-terminal" evidence="11">
    <location>
        <begin position="131"/>
        <end position="222"/>
    </location>
</feature>
<dbReference type="Gene3D" id="3.30.1150.10">
    <property type="match status" value="1"/>
</dbReference>
<name>A0A150WFJ3_BDEBC</name>
<keyword evidence="3" id="KW-0813">Transport</keyword>
<dbReference type="InterPro" id="IPR037682">
    <property type="entry name" value="TonB_C"/>
</dbReference>
<dbReference type="InterPro" id="IPR006260">
    <property type="entry name" value="TonB/TolA_C"/>
</dbReference>
<dbReference type="AlphaFoldDB" id="A0A150WFJ3"/>
<organism evidence="12 13">
    <name type="scientific">Bdellovibrio bacteriovorus</name>
    <dbReference type="NCBI Taxonomy" id="959"/>
    <lineage>
        <taxon>Bacteria</taxon>
        <taxon>Pseudomonadati</taxon>
        <taxon>Bdellovibrionota</taxon>
        <taxon>Bdellovibrionia</taxon>
        <taxon>Bdellovibrionales</taxon>
        <taxon>Pseudobdellovibrionaceae</taxon>
        <taxon>Bdellovibrio</taxon>
    </lineage>
</organism>
<evidence type="ECO:0000256" key="7">
    <source>
        <dbReference type="ARBA" id="ARBA00022927"/>
    </source>
</evidence>
<sequence length="222" mass="23909">MSEKRFSFSLNINKSVAISLLLHGSFFVLGLSLAAPEIVPLPQGVELMYGEGGTVRTPKVEEVVEAPKIKAAVVSDNSDAPALKNEKTVAQPEQAPTNGKSAGSLAGTSDKGALQGREGVANGSEVSPEARYLYEIKKLLERRKRYPAMAKKMGQTGIVTMRFTLAADGSLVTSEVVEKSPYESLNQAAHDLVKSISGMKPFPQEIQKANWSFTVPIEYVLN</sequence>
<keyword evidence="6" id="KW-0812">Transmembrane</keyword>
<reference evidence="12 13" key="1">
    <citation type="submission" date="2016-03" db="EMBL/GenBank/DDBJ databases">
        <authorList>
            <person name="Ploux O."/>
        </authorList>
    </citation>
    <scope>NUCLEOTIDE SEQUENCE [LARGE SCALE GENOMIC DNA]</scope>
    <source>
        <strain evidence="12 13">BER2</strain>
    </source>
</reference>
<dbReference type="PANTHER" id="PTHR33446">
    <property type="entry name" value="PROTEIN TONB-RELATED"/>
    <property type="match status" value="1"/>
</dbReference>
<evidence type="ECO:0000256" key="3">
    <source>
        <dbReference type="ARBA" id="ARBA00022448"/>
    </source>
</evidence>
<evidence type="ECO:0000256" key="10">
    <source>
        <dbReference type="SAM" id="MobiDB-lite"/>
    </source>
</evidence>
<dbReference type="GO" id="GO:0005886">
    <property type="term" value="C:plasma membrane"/>
    <property type="evidence" value="ECO:0007669"/>
    <property type="project" value="UniProtKB-SubCell"/>
</dbReference>
<dbReference type="PROSITE" id="PS52015">
    <property type="entry name" value="TONB_CTD"/>
    <property type="match status" value="1"/>
</dbReference>
<keyword evidence="7" id="KW-0653">Protein transport</keyword>
<evidence type="ECO:0000256" key="9">
    <source>
        <dbReference type="ARBA" id="ARBA00023136"/>
    </source>
</evidence>
<comment type="similarity">
    <text evidence="2">Belongs to the TonB family.</text>
</comment>
<keyword evidence="8" id="KW-1133">Transmembrane helix</keyword>
<keyword evidence="5" id="KW-0997">Cell inner membrane</keyword>
<evidence type="ECO:0000256" key="4">
    <source>
        <dbReference type="ARBA" id="ARBA00022475"/>
    </source>
</evidence>
<accession>A0A150WFJ3</accession>
<evidence type="ECO:0000313" key="12">
    <source>
        <dbReference type="EMBL" id="KYG61897.1"/>
    </source>
</evidence>
<dbReference type="NCBIfam" id="TIGR01352">
    <property type="entry name" value="tonB_Cterm"/>
    <property type="match status" value="1"/>
</dbReference>
<dbReference type="RefSeq" id="WP_063244043.1">
    <property type="nucleotide sequence ID" value="NZ_LUKF01000016.1"/>
</dbReference>
<evidence type="ECO:0000256" key="6">
    <source>
        <dbReference type="ARBA" id="ARBA00022692"/>
    </source>
</evidence>
<evidence type="ECO:0000256" key="2">
    <source>
        <dbReference type="ARBA" id="ARBA00006555"/>
    </source>
</evidence>
<evidence type="ECO:0000256" key="5">
    <source>
        <dbReference type="ARBA" id="ARBA00022519"/>
    </source>
</evidence>
<dbReference type="Pfam" id="PF03544">
    <property type="entry name" value="TonB_C"/>
    <property type="match status" value="1"/>
</dbReference>
<evidence type="ECO:0000256" key="1">
    <source>
        <dbReference type="ARBA" id="ARBA00004383"/>
    </source>
</evidence>
<keyword evidence="9" id="KW-0472">Membrane</keyword>
<dbReference type="OrthoDB" id="5293289at2"/>
<dbReference type="GO" id="GO:0015031">
    <property type="term" value="P:protein transport"/>
    <property type="evidence" value="ECO:0007669"/>
    <property type="project" value="UniProtKB-KW"/>
</dbReference>
<dbReference type="EMBL" id="LUKF01000016">
    <property type="protein sequence ID" value="KYG61897.1"/>
    <property type="molecule type" value="Genomic_DNA"/>
</dbReference>
<evidence type="ECO:0000259" key="11">
    <source>
        <dbReference type="PROSITE" id="PS52015"/>
    </source>
</evidence>
<dbReference type="GO" id="GO:0055085">
    <property type="term" value="P:transmembrane transport"/>
    <property type="evidence" value="ECO:0007669"/>
    <property type="project" value="InterPro"/>
</dbReference>
<comment type="subcellular location">
    <subcellularLocation>
        <location evidence="1">Cell inner membrane</location>
        <topology evidence="1">Single-pass membrane protein</topology>
        <orientation evidence="1">Periplasmic side</orientation>
    </subcellularLocation>
</comment>
<dbReference type="SUPFAM" id="SSF74653">
    <property type="entry name" value="TolA/TonB C-terminal domain"/>
    <property type="match status" value="1"/>
</dbReference>
<keyword evidence="4" id="KW-1003">Cell membrane</keyword>
<evidence type="ECO:0000256" key="8">
    <source>
        <dbReference type="ARBA" id="ARBA00022989"/>
    </source>
</evidence>
<evidence type="ECO:0000313" key="13">
    <source>
        <dbReference type="Proteomes" id="UP000075391"/>
    </source>
</evidence>
<dbReference type="InterPro" id="IPR051045">
    <property type="entry name" value="TonB-dependent_transducer"/>
</dbReference>
<proteinExistence type="inferred from homology"/>
<protein>
    <submittedName>
        <fullName evidence="12">Siderophore-mediated iron transport protein</fullName>
    </submittedName>
</protein>